<feature type="transmembrane region" description="Helical" evidence="1">
    <location>
        <begin position="189"/>
        <end position="209"/>
    </location>
</feature>
<evidence type="ECO:0000256" key="1">
    <source>
        <dbReference type="SAM" id="Phobius"/>
    </source>
</evidence>
<dbReference type="AlphaFoldDB" id="A0A2N8ZCY4"/>
<feature type="transmembrane region" description="Helical" evidence="1">
    <location>
        <begin position="118"/>
        <end position="137"/>
    </location>
</feature>
<proteinExistence type="predicted"/>
<feature type="transmembrane region" description="Helical" evidence="1">
    <location>
        <begin position="276"/>
        <end position="299"/>
    </location>
</feature>
<dbReference type="KEGG" id="vta:A1781"/>
<dbReference type="EMBL" id="LT960611">
    <property type="protein sequence ID" value="SON49760.1"/>
    <property type="molecule type" value="Genomic_DNA"/>
</dbReference>
<reference evidence="2 3" key="1">
    <citation type="submission" date="2017-10" db="EMBL/GenBank/DDBJ databases">
        <authorList>
            <person name="Banno H."/>
            <person name="Chua N.-H."/>
        </authorList>
    </citation>
    <scope>NUCLEOTIDE SEQUENCE [LARGE SCALE GENOMIC DNA]</scope>
    <source>
        <strain evidence="2">Vibrio tapetis CECT4600</strain>
    </source>
</reference>
<feature type="transmembrane region" description="Helical" evidence="1">
    <location>
        <begin position="221"/>
        <end position="241"/>
    </location>
</feature>
<feature type="transmembrane region" description="Helical" evidence="1">
    <location>
        <begin position="377"/>
        <end position="393"/>
    </location>
</feature>
<feature type="transmembrane region" description="Helical" evidence="1">
    <location>
        <begin position="319"/>
        <end position="343"/>
    </location>
</feature>
<keyword evidence="1" id="KW-0812">Transmembrane</keyword>
<feature type="transmembrane region" description="Helical" evidence="1">
    <location>
        <begin position="20"/>
        <end position="37"/>
    </location>
</feature>
<feature type="transmembrane region" description="Helical" evidence="1">
    <location>
        <begin position="90"/>
        <end position="112"/>
    </location>
</feature>
<keyword evidence="1" id="KW-0472">Membrane</keyword>
<protein>
    <submittedName>
        <fullName evidence="2">Putative membrane protein</fullName>
    </submittedName>
</protein>
<keyword evidence="1" id="KW-1133">Transmembrane helix</keyword>
<evidence type="ECO:0000313" key="3">
    <source>
        <dbReference type="Proteomes" id="UP000235828"/>
    </source>
</evidence>
<feature type="transmembrane region" description="Helical" evidence="1">
    <location>
        <begin position="57"/>
        <end position="83"/>
    </location>
</feature>
<accession>A0A2N8ZCY4</accession>
<feature type="transmembrane region" description="Helical" evidence="1">
    <location>
        <begin position="247"/>
        <end position="264"/>
    </location>
</feature>
<gene>
    <name evidence="2" type="ORF">VTAP4600_A1781</name>
</gene>
<keyword evidence="3" id="KW-1185">Reference proteome</keyword>
<sequence>MRMTGLNFDAIPAISSPIRFYLTAPVFALLAAMLIALHGETLWLSRWMPATLAITHLIALGVMAMVMIGSLFQVMPVLCGAAIPITGWTLHLFHATFASGVLALAAAFLGWLSFLLPFVLLGLSLGYFTLTLAWLLITQAKGEQTRMPIMLAIVALILIGLTLLSGYLWDFMPVTGKVLTNLHAGFGSFGWVMLLVMAVSFQVIPMFHVTPSFSKRWRNALIAMLTMGLICASIGTLSEAFEVTLSGGWLLCIAATFLYCIITLERLTKRKLPDVVINYWQIGLSNLMLACVLLLWLVLPISRPEWAILWQTKLEVLLGFLFGFGFVLAIIQGMLLKIVPFLISLHLQRLMMKNPMAMIPLPDHYQLISRVRMKRQFYCYLALLGALWLAFLLPVATPLIAVFLATNWLAIAYNLCGAIAQFRVHRDKLLSVLVIPKSNSC</sequence>
<feature type="transmembrane region" description="Helical" evidence="1">
    <location>
        <begin position="149"/>
        <end position="169"/>
    </location>
</feature>
<evidence type="ECO:0000313" key="2">
    <source>
        <dbReference type="EMBL" id="SON49760.1"/>
    </source>
</evidence>
<name>A0A2N8ZCY4_9VIBR</name>
<feature type="transmembrane region" description="Helical" evidence="1">
    <location>
        <begin position="399"/>
        <end position="420"/>
    </location>
</feature>
<dbReference type="Proteomes" id="UP000235828">
    <property type="component" value="Chromosome A"/>
</dbReference>
<organism evidence="2 3">
    <name type="scientific">Vibrio tapetis subsp. tapetis</name>
    <dbReference type="NCBI Taxonomy" id="1671868"/>
    <lineage>
        <taxon>Bacteria</taxon>
        <taxon>Pseudomonadati</taxon>
        <taxon>Pseudomonadota</taxon>
        <taxon>Gammaproteobacteria</taxon>
        <taxon>Vibrionales</taxon>
        <taxon>Vibrionaceae</taxon>
        <taxon>Vibrio</taxon>
    </lineage>
</organism>